<comment type="caution">
    <text evidence="6">The sequence shown here is derived from an EMBL/GenBank/DDBJ whole genome shotgun (WGS) entry which is preliminary data.</text>
</comment>
<dbReference type="Proteomes" id="UP001348265">
    <property type="component" value="Unassembled WGS sequence"/>
</dbReference>
<reference evidence="6 7" key="1">
    <citation type="submission" date="2023-08" db="EMBL/GenBank/DDBJ databases">
        <authorList>
            <person name="Sharma P."/>
            <person name="Verma V."/>
            <person name="Mohan M.K."/>
            <person name="Dubey A.K."/>
        </authorList>
    </citation>
    <scope>NUCLEOTIDE SEQUENCE [LARGE SCALE GENOMIC DNA]</scope>
    <source>
        <strain evidence="6 7">ADP4</strain>
    </source>
</reference>
<evidence type="ECO:0000259" key="5">
    <source>
        <dbReference type="Pfam" id="PF00296"/>
    </source>
</evidence>
<keyword evidence="4" id="KW-0503">Monooxygenase</keyword>
<dbReference type="Pfam" id="PF00296">
    <property type="entry name" value="Bac_luciferase"/>
    <property type="match status" value="1"/>
</dbReference>
<protein>
    <submittedName>
        <fullName evidence="6">LLM class flavin-dependent oxidoreductase</fullName>
    </submittedName>
</protein>
<evidence type="ECO:0000256" key="2">
    <source>
        <dbReference type="ARBA" id="ARBA00022643"/>
    </source>
</evidence>
<name>A0ABU7WK30_9ACTN</name>
<dbReference type="EMBL" id="JAVFKM010000001">
    <property type="protein sequence ID" value="MEF3111854.1"/>
    <property type="molecule type" value="Genomic_DNA"/>
</dbReference>
<dbReference type="InterPro" id="IPR011251">
    <property type="entry name" value="Luciferase-like_dom"/>
</dbReference>
<dbReference type="PANTHER" id="PTHR42847:SF4">
    <property type="entry name" value="ALKANESULFONATE MONOOXYGENASE-RELATED"/>
    <property type="match status" value="1"/>
</dbReference>
<keyword evidence="3" id="KW-0560">Oxidoreductase</keyword>
<accession>A0ABU7WK30</accession>
<organism evidence="6 7">
    <name type="scientific">Streptomyces chrestomyceticus</name>
    <dbReference type="NCBI Taxonomy" id="68185"/>
    <lineage>
        <taxon>Bacteria</taxon>
        <taxon>Bacillati</taxon>
        <taxon>Actinomycetota</taxon>
        <taxon>Actinomycetes</taxon>
        <taxon>Kitasatosporales</taxon>
        <taxon>Streptomycetaceae</taxon>
        <taxon>Streptomyces</taxon>
    </lineage>
</organism>
<dbReference type="InterPro" id="IPR050172">
    <property type="entry name" value="SsuD_RutA_monooxygenase"/>
</dbReference>
<dbReference type="PANTHER" id="PTHR42847">
    <property type="entry name" value="ALKANESULFONATE MONOOXYGENASE"/>
    <property type="match status" value="1"/>
</dbReference>
<proteinExistence type="predicted"/>
<evidence type="ECO:0000256" key="1">
    <source>
        <dbReference type="ARBA" id="ARBA00022630"/>
    </source>
</evidence>
<dbReference type="SUPFAM" id="SSF51679">
    <property type="entry name" value="Bacterial luciferase-like"/>
    <property type="match status" value="1"/>
</dbReference>
<feature type="domain" description="Luciferase-like" evidence="5">
    <location>
        <begin position="33"/>
        <end position="229"/>
    </location>
</feature>
<gene>
    <name evidence="6" type="ORF">RB636_01340</name>
</gene>
<evidence type="ECO:0000256" key="4">
    <source>
        <dbReference type="ARBA" id="ARBA00023033"/>
    </source>
</evidence>
<dbReference type="Gene3D" id="3.20.20.30">
    <property type="entry name" value="Luciferase-like domain"/>
    <property type="match status" value="1"/>
</dbReference>
<sequence length="311" mass="32116">MTFLPDSAVRPGRLAVGVVLPSPAVRREQKLPLTEAARHAELAGLDLVAYGDRPAAGAPALDTAVVLAAVAAATERITVVSALYSPGLRPPVQVAEQIASLQQVADGRLVLGVGADGGRERWAAAGVPYAERERRTDAALRLLPRLLAGERVPLPYGPGYPVVEPEFAVPMPPVWIGGTSRAAVRRAALLGDGWFPSLASAAQVAEGAVHLAELSAALGRPAPAVIVGTSGVLGTEPGLPTGADLAADLATAHGVPPERLAGVPVTGGVREAAERLHRYCGAGVTRVLLDIAGGDWRRQVELLADVRDLLR</sequence>
<evidence type="ECO:0000313" key="7">
    <source>
        <dbReference type="Proteomes" id="UP001348265"/>
    </source>
</evidence>
<dbReference type="InterPro" id="IPR036661">
    <property type="entry name" value="Luciferase-like_sf"/>
</dbReference>
<keyword evidence="1" id="KW-0285">Flavoprotein</keyword>
<evidence type="ECO:0000256" key="3">
    <source>
        <dbReference type="ARBA" id="ARBA00023002"/>
    </source>
</evidence>
<evidence type="ECO:0000313" key="6">
    <source>
        <dbReference type="EMBL" id="MEF3111854.1"/>
    </source>
</evidence>
<keyword evidence="7" id="KW-1185">Reference proteome</keyword>
<dbReference type="RefSeq" id="WP_331785005.1">
    <property type="nucleotide sequence ID" value="NZ_JAVFKM010000001.1"/>
</dbReference>
<keyword evidence="2" id="KW-0288">FMN</keyword>